<dbReference type="EC" id="2.1.1.-" evidence="9"/>
<dbReference type="InterPro" id="IPR002941">
    <property type="entry name" value="DNA_methylase_N4/N6"/>
</dbReference>
<evidence type="ECO:0000256" key="1">
    <source>
        <dbReference type="ARBA" id="ARBA00010203"/>
    </source>
</evidence>
<organism evidence="11 12">
    <name type="scientific">Rhodoplanes azumiensis</name>
    <dbReference type="NCBI Taxonomy" id="1897628"/>
    <lineage>
        <taxon>Bacteria</taxon>
        <taxon>Pseudomonadati</taxon>
        <taxon>Pseudomonadota</taxon>
        <taxon>Alphaproteobacteria</taxon>
        <taxon>Hyphomicrobiales</taxon>
        <taxon>Nitrobacteraceae</taxon>
        <taxon>Rhodoplanes</taxon>
    </lineage>
</organism>
<proteinExistence type="inferred from homology"/>
<dbReference type="Pfam" id="PF01555">
    <property type="entry name" value="N6_N4_Mtase"/>
    <property type="match status" value="1"/>
</dbReference>
<sequence>MTETAVEQFTEHQRKRGKRVSVVSPLDAPFFETERGSLILGDCLQTLKSLPANSVDLFVTSPPYDGQPKYGNGEKYERDWYRDFFMAVSAEILRTLKPHGSFVLNYRSKRRGAERGVLQYEMIFWLREQGFLFCEDFIWGKPSPPPGKFNRFLKDAVEYCFQFSKTNDWQFFPENCLSPARWDAKDRERRKKLAHNYVRANAPSGQGRKRVQAGPDMVRPSTLLHLEPEFSPNPVKHPARFPVELPSFFIKLLTQPGQLVVDPFGGTGTTGLAAERLDRRWLLVEIDPTYASIVPTRFENGR</sequence>
<evidence type="ECO:0000256" key="2">
    <source>
        <dbReference type="ARBA" id="ARBA00022603"/>
    </source>
</evidence>
<dbReference type="InterPro" id="IPR029063">
    <property type="entry name" value="SAM-dependent_MTases_sf"/>
</dbReference>
<comment type="catalytic activity">
    <reaction evidence="8">
        <text>a 2'-deoxycytidine in DNA + S-adenosyl-L-methionine = an N(4)-methyl-2'-deoxycytidine in DNA + S-adenosyl-L-homocysteine + H(+)</text>
        <dbReference type="Rhea" id="RHEA:16857"/>
        <dbReference type="Rhea" id="RHEA-COMP:11369"/>
        <dbReference type="Rhea" id="RHEA-COMP:13674"/>
        <dbReference type="ChEBI" id="CHEBI:15378"/>
        <dbReference type="ChEBI" id="CHEBI:57856"/>
        <dbReference type="ChEBI" id="CHEBI:59789"/>
        <dbReference type="ChEBI" id="CHEBI:85452"/>
        <dbReference type="ChEBI" id="CHEBI:137933"/>
        <dbReference type="EC" id="2.1.1.113"/>
    </reaction>
</comment>
<evidence type="ECO:0000313" key="11">
    <source>
        <dbReference type="EMBL" id="MFD2184995.1"/>
    </source>
</evidence>
<evidence type="ECO:0000256" key="7">
    <source>
        <dbReference type="ARBA" id="ARBA00047942"/>
    </source>
</evidence>
<evidence type="ECO:0000256" key="4">
    <source>
        <dbReference type="ARBA" id="ARBA00022691"/>
    </source>
</evidence>
<evidence type="ECO:0000256" key="3">
    <source>
        <dbReference type="ARBA" id="ARBA00022679"/>
    </source>
</evidence>
<dbReference type="RefSeq" id="WP_378480127.1">
    <property type="nucleotide sequence ID" value="NZ_JBHUIW010000044.1"/>
</dbReference>
<evidence type="ECO:0000256" key="9">
    <source>
        <dbReference type="RuleBase" id="RU362026"/>
    </source>
</evidence>
<accession>A0ABW5AS02</accession>
<dbReference type="PROSITE" id="PS00093">
    <property type="entry name" value="N4_MTASE"/>
    <property type="match status" value="1"/>
</dbReference>
<keyword evidence="4" id="KW-0949">S-adenosyl-L-methionine</keyword>
<keyword evidence="3" id="KW-0808">Transferase</keyword>
<dbReference type="Gene3D" id="3.40.50.150">
    <property type="entry name" value="Vaccinia Virus protein VP39"/>
    <property type="match status" value="1"/>
</dbReference>
<dbReference type="Proteomes" id="UP001597314">
    <property type="component" value="Unassembled WGS sequence"/>
</dbReference>
<keyword evidence="6" id="KW-0238">DNA-binding</keyword>
<evidence type="ECO:0000256" key="6">
    <source>
        <dbReference type="ARBA" id="ARBA00023125"/>
    </source>
</evidence>
<keyword evidence="2" id="KW-0489">Methyltransferase</keyword>
<keyword evidence="12" id="KW-1185">Reference proteome</keyword>
<dbReference type="SUPFAM" id="SSF53335">
    <property type="entry name" value="S-adenosyl-L-methionine-dependent methyltransferases"/>
    <property type="match status" value="1"/>
</dbReference>
<evidence type="ECO:0000256" key="5">
    <source>
        <dbReference type="ARBA" id="ARBA00022747"/>
    </source>
</evidence>
<evidence type="ECO:0000256" key="8">
    <source>
        <dbReference type="ARBA" id="ARBA00049120"/>
    </source>
</evidence>
<comment type="caution">
    <text evidence="11">The sequence shown here is derived from an EMBL/GenBank/DDBJ whole genome shotgun (WGS) entry which is preliminary data.</text>
</comment>
<evidence type="ECO:0000313" key="12">
    <source>
        <dbReference type="Proteomes" id="UP001597314"/>
    </source>
</evidence>
<dbReference type="EMBL" id="JBHUIW010000044">
    <property type="protein sequence ID" value="MFD2184995.1"/>
    <property type="molecule type" value="Genomic_DNA"/>
</dbReference>
<comment type="similarity">
    <text evidence="1">Belongs to the N(4)/N(6)-methyltransferase family. N(4) subfamily.</text>
</comment>
<comment type="catalytic activity">
    <reaction evidence="7">
        <text>a 2'-deoxyadenosine in DNA + S-adenosyl-L-methionine = an N(6)-methyl-2'-deoxyadenosine in DNA + S-adenosyl-L-homocysteine + H(+)</text>
        <dbReference type="Rhea" id="RHEA:15197"/>
        <dbReference type="Rhea" id="RHEA-COMP:12418"/>
        <dbReference type="Rhea" id="RHEA-COMP:12419"/>
        <dbReference type="ChEBI" id="CHEBI:15378"/>
        <dbReference type="ChEBI" id="CHEBI:57856"/>
        <dbReference type="ChEBI" id="CHEBI:59789"/>
        <dbReference type="ChEBI" id="CHEBI:90615"/>
        <dbReference type="ChEBI" id="CHEBI:90616"/>
        <dbReference type="EC" id="2.1.1.72"/>
    </reaction>
</comment>
<name>A0ABW5AS02_9BRAD</name>
<dbReference type="PRINTS" id="PR00508">
    <property type="entry name" value="S21N4MTFRASE"/>
</dbReference>
<dbReference type="InterPro" id="IPR017985">
    <property type="entry name" value="MeTrfase_CN4_CS"/>
</dbReference>
<protein>
    <recommendedName>
        <fullName evidence="9">Methyltransferase</fullName>
        <ecNumber evidence="9">2.1.1.-</ecNumber>
    </recommendedName>
</protein>
<dbReference type="InterPro" id="IPR001091">
    <property type="entry name" value="RM_Methyltransferase"/>
</dbReference>
<gene>
    <name evidence="11" type="ORF">ACFSOX_22815</name>
</gene>
<reference evidence="12" key="1">
    <citation type="journal article" date="2019" name="Int. J. Syst. Evol. Microbiol.">
        <title>The Global Catalogue of Microorganisms (GCM) 10K type strain sequencing project: providing services to taxonomists for standard genome sequencing and annotation.</title>
        <authorList>
            <consortium name="The Broad Institute Genomics Platform"/>
            <consortium name="The Broad Institute Genome Sequencing Center for Infectious Disease"/>
            <person name="Wu L."/>
            <person name="Ma J."/>
        </authorList>
    </citation>
    <scope>NUCLEOTIDE SEQUENCE [LARGE SCALE GENOMIC DNA]</scope>
    <source>
        <strain evidence="12">CGMCC 1.6774</strain>
    </source>
</reference>
<keyword evidence="5" id="KW-0680">Restriction system</keyword>
<evidence type="ECO:0000259" key="10">
    <source>
        <dbReference type="Pfam" id="PF01555"/>
    </source>
</evidence>
<feature type="domain" description="DNA methylase N-4/N-6" evidence="10">
    <location>
        <begin position="55"/>
        <end position="293"/>
    </location>
</feature>